<feature type="region of interest" description="Disordered" evidence="10">
    <location>
        <begin position="97"/>
        <end position="122"/>
    </location>
</feature>
<dbReference type="GeneID" id="37080590"/>
<keyword evidence="5" id="KW-0808">Transferase</keyword>
<dbReference type="RefSeq" id="XP_025427302.1">
    <property type="nucleotide sequence ID" value="XM_025579361.1"/>
</dbReference>
<evidence type="ECO:0000256" key="4">
    <source>
        <dbReference type="ARBA" id="ARBA00022603"/>
    </source>
</evidence>
<keyword evidence="8" id="KW-0496">Mitochondrion</keyword>
<protein>
    <recommendedName>
        <fullName evidence="9">rRNA methyltransferase 1, mitochondrial</fullName>
    </recommendedName>
</protein>
<dbReference type="Gene3D" id="3.40.1280.10">
    <property type="match status" value="1"/>
</dbReference>
<gene>
    <name evidence="12" type="ORF">BP01DRAFT_418853</name>
</gene>
<feature type="compositionally biased region" description="Basic and acidic residues" evidence="10">
    <location>
        <begin position="65"/>
        <end position="74"/>
    </location>
</feature>
<evidence type="ECO:0000313" key="12">
    <source>
        <dbReference type="EMBL" id="PYH41320.1"/>
    </source>
</evidence>
<evidence type="ECO:0000256" key="5">
    <source>
        <dbReference type="ARBA" id="ARBA00022679"/>
    </source>
</evidence>
<dbReference type="FunFam" id="3.30.1330.30:FF:000035">
    <property type="entry name" value="TrmH family RNA methyltransferase"/>
    <property type="match status" value="1"/>
</dbReference>
<dbReference type="Gene3D" id="3.30.1330.30">
    <property type="match status" value="1"/>
</dbReference>
<dbReference type="Proteomes" id="UP000248349">
    <property type="component" value="Unassembled WGS sequence"/>
</dbReference>
<evidence type="ECO:0000256" key="2">
    <source>
        <dbReference type="ARBA" id="ARBA00007228"/>
    </source>
</evidence>
<reference evidence="12 13" key="1">
    <citation type="submission" date="2016-12" db="EMBL/GenBank/DDBJ databases">
        <title>The genomes of Aspergillus section Nigri reveals drivers in fungal speciation.</title>
        <authorList>
            <consortium name="DOE Joint Genome Institute"/>
            <person name="Vesth T.C."/>
            <person name="Nybo J."/>
            <person name="Theobald S."/>
            <person name="Brandl J."/>
            <person name="Frisvad J.C."/>
            <person name="Nielsen K.F."/>
            <person name="Lyhne E.K."/>
            <person name="Kogle M.E."/>
            <person name="Kuo A."/>
            <person name="Riley R."/>
            <person name="Clum A."/>
            <person name="Nolan M."/>
            <person name="Lipzen A."/>
            <person name="Salamov A."/>
            <person name="Henrissat B."/>
            <person name="Wiebenga A."/>
            <person name="De Vries R.P."/>
            <person name="Grigoriev I.V."/>
            <person name="Mortensen U.H."/>
            <person name="Andersen M.R."/>
            <person name="Baker S.E."/>
        </authorList>
    </citation>
    <scope>NUCLEOTIDE SEQUENCE [LARGE SCALE GENOMIC DNA]</scope>
    <source>
        <strain evidence="12 13">JOP 1030-1</strain>
    </source>
</reference>
<comment type="subcellular location">
    <subcellularLocation>
        <location evidence="1">Mitochondrion</location>
    </subcellularLocation>
</comment>
<evidence type="ECO:0000256" key="9">
    <source>
        <dbReference type="ARBA" id="ARBA00034881"/>
    </source>
</evidence>
<dbReference type="InterPro" id="IPR047182">
    <property type="entry name" value="MRM1"/>
</dbReference>
<dbReference type="InterPro" id="IPR029028">
    <property type="entry name" value="Alpha/beta_knot_MTases"/>
</dbReference>
<evidence type="ECO:0000313" key="13">
    <source>
        <dbReference type="Proteomes" id="UP000248349"/>
    </source>
</evidence>
<name>A0A318ZCR8_9EURO</name>
<organism evidence="12 13">
    <name type="scientific">Aspergillus saccharolyticus JOP 1030-1</name>
    <dbReference type="NCBI Taxonomy" id="1450539"/>
    <lineage>
        <taxon>Eukaryota</taxon>
        <taxon>Fungi</taxon>
        <taxon>Dikarya</taxon>
        <taxon>Ascomycota</taxon>
        <taxon>Pezizomycotina</taxon>
        <taxon>Eurotiomycetes</taxon>
        <taxon>Eurotiomycetidae</taxon>
        <taxon>Eurotiales</taxon>
        <taxon>Aspergillaceae</taxon>
        <taxon>Aspergillus</taxon>
        <taxon>Aspergillus subgen. Circumdati</taxon>
    </lineage>
</organism>
<feature type="compositionally biased region" description="Basic residues" evidence="10">
    <location>
        <begin position="35"/>
        <end position="44"/>
    </location>
</feature>
<keyword evidence="3" id="KW-0698">rRNA processing</keyword>
<sequence>MSLLLPQSLSKGLRVSHRTPLSIRHASLTSAINRGIRRSSHGRGARQAGEEGEQRATASRHQRRGGREDRGRERDDWRIKNEGYDEEEFIRTGQFRRVARDGEDGNPRRKTGQYAHTSTEQVPERIKNHVRAPSEIPYTTPASQFVFGTSAVEAALRCTRRQLYKLYIYQSEGESLSDSKVALRKLALLNNVPVKMAFAEWDRLLDKMSGGRPHNGVVLEASPLPQLPVTHFHRVASPEEANFQVELGVQSREEAAVNGTDTLVPINRPRWLSAHPDDPPSTPSRYPIVLLVDGIQDPGNMGAIIRSAYYLGIDAVVLAARNSAPLTPVTIKASAGAAENMPLLLVRNEREFIAKSKENGWRFFAAAAPGPTAQAAAVGTDGKSEDAPAAAQSPCVLMMGSEGEGLSGHLLSAADARVGIPGARLDMRLGIESDPARVDSLNVSVAAALLMQRFLQAPIVVNESEEVKRTKRGRRRV</sequence>
<evidence type="ECO:0000256" key="8">
    <source>
        <dbReference type="ARBA" id="ARBA00023128"/>
    </source>
</evidence>
<dbReference type="EMBL" id="KZ821266">
    <property type="protein sequence ID" value="PYH41320.1"/>
    <property type="molecule type" value="Genomic_DNA"/>
</dbReference>
<dbReference type="CDD" id="cd18105">
    <property type="entry name" value="SpoU-like_MRM1"/>
    <property type="match status" value="1"/>
</dbReference>
<dbReference type="InterPro" id="IPR013123">
    <property type="entry name" value="SpoU_subst-bd"/>
</dbReference>
<keyword evidence="4" id="KW-0489">Methyltransferase</keyword>
<evidence type="ECO:0000256" key="3">
    <source>
        <dbReference type="ARBA" id="ARBA00022552"/>
    </source>
</evidence>
<dbReference type="SUPFAM" id="SSF55315">
    <property type="entry name" value="L30e-like"/>
    <property type="match status" value="1"/>
</dbReference>
<dbReference type="InterPro" id="IPR029064">
    <property type="entry name" value="Ribosomal_eL30-like_sf"/>
</dbReference>
<dbReference type="OrthoDB" id="270651at2759"/>
<accession>A0A318ZCR8</accession>
<dbReference type="GO" id="GO:0005739">
    <property type="term" value="C:mitochondrion"/>
    <property type="evidence" value="ECO:0007669"/>
    <property type="project" value="UniProtKB-SubCell"/>
</dbReference>
<dbReference type="SMART" id="SM00967">
    <property type="entry name" value="SpoU_sub_bind"/>
    <property type="match status" value="1"/>
</dbReference>
<feature type="compositionally biased region" description="Basic and acidic residues" evidence="10">
    <location>
        <begin position="98"/>
        <end position="107"/>
    </location>
</feature>
<dbReference type="InterPro" id="IPR029026">
    <property type="entry name" value="tRNA_m1G_MTases_N"/>
</dbReference>
<dbReference type="AlphaFoldDB" id="A0A318ZCR8"/>
<dbReference type="PANTHER" id="PTHR46103:SF1">
    <property type="entry name" value="RRNA METHYLTRANSFERASE 1, MITOCHONDRIAL"/>
    <property type="match status" value="1"/>
</dbReference>
<dbReference type="SUPFAM" id="SSF75217">
    <property type="entry name" value="alpha/beta knot"/>
    <property type="match status" value="1"/>
</dbReference>
<evidence type="ECO:0000256" key="1">
    <source>
        <dbReference type="ARBA" id="ARBA00004173"/>
    </source>
</evidence>
<proteinExistence type="inferred from homology"/>
<keyword evidence="13" id="KW-1185">Reference proteome</keyword>
<evidence type="ECO:0000256" key="6">
    <source>
        <dbReference type="ARBA" id="ARBA00022691"/>
    </source>
</evidence>
<keyword evidence="7" id="KW-0809">Transit peptide</keyword>
<dbReference type="GO" id="GO:0003723">
    <property type="term" value="F:RNA binding"/>
    <property type="evidence" value="ECO:0007669"/>
    <property type="project" value="InterPro"/>
</dbReference>
<dbReference type="STRING" id="1450539.A0A318ZCR8"/>
<dbReference type="Pfam" id="PF00588">
    <property type="entry name" value="SpoU_methylase"/>
    <property type="match status" value="1"/>
</dbReference>
<evidence type="ECO:0000256" key="10">
    <source>
        <dbReference type="SAM" id="MobiDB-lite"/>
    </source>
</evidence>
<feature type="domain" description="RNA 2-O ribose methyltransferase substrate binding" evidence="11">
    <location>
        <begin position="145"/>
        <end position="227"/>
    </location>
</feature>
<keyword evidence="6" id="KW-0949">S-adenosyl-L-methionine</keyword>
<evidence type="ECO:0000256" key="7">
    <source>
        <dbReference type="ARBA" id="ARBA00022946"/>
    </source>
</evidence>
<dbReference type="Pfam" id="PF08032">
    <property type="entry name" value="SpoU_sub_bind"/>
    <property type="match status" value="1"/>
</dbReference>
<dbReference type="PANTHER" id="PTHR46103">
    <property type="entry name" value="RRNA METHYLTRANSFERASE 1, MITOCHONDRIAL"/>
    <property type="match status" value="1"/>
</dbReference>
<dbReference type="InterPro" id="IPR047261">
    <property type="entry name" value="MRM1_MeTrfase_dom"/>
</dbReference>
<comment type="similarity">
    <text evidence="2">Belongs to the class IV-like SAM-binding methyltransferase superfamily. RNA methyltransferase TrmH family.</text>
</comment>
<feature type="region of interest" description="Disordered" evidence="10">
    <location>
        <begin position="32"/>
        <end position="74"/>
    </location>
</feature>
<evidence type="ECO:0000259" key="11">
    <source>
        <dbReference type="SMART" id="SM00967"/>
    </source>
</evidence>
<dbReference type="InterPro" id="IPR001537">
    <property type="entry name" value="SpoU_MeTrfase"/>
</dbReference>
<dbReference type="GO" id="GO:0016435">
    <property type="term" value="F:rRNA (guanine) methyltransferase activity"/>
    <property type="evidence" value="ECO:0007669"/>
    <property type="project" value="TreeGrafter"/>
</dbReference>